<dbReference type="OrthoDB" id="182870at2"/>
<protein>
    <submittedName>
        <fullName evidence="6">Aryl-phospho-beta-D-glucosidase BglC (GH1 family)</fullName>
    </submittedName>
</protein>
<dbReference type="GO" id="GO:0004553">
    <property type="term" value="F:hydrolase activity, hydrolyzing O-glycosyl compounds"/>
    <property type="evidence" value="ECO:0007669"/>
    <property type="project" value="InterPro"/>
</dbReference>
<evidence type="ECO:0000313" key="6">
    <source>
        <dbReference type="EMBL" id="RBP44355.1"/>
    </source>
</evidence>
<accession>A0A366HP51</accession>
<sequence>MPHLRFVFTAFATLVCLASPIFATDALLANGDFETDANTDAWPDQWERGKDGITWEKEESGNHFLRLTSPKPGAMVVTYRPIPAPKDANAVELTWKQRVTGLVKGGSPWFDARIMLECKDAEGKKLTPAPQPAYTGKNTDGWVERKTSFLVPEGTNTIEIMPALFQVKQGTFDLDDISLKPTDPAPLLAAKAAAEEKKAKAIADRRARAAKLLESEGNLLANGNFEKADKSGKAPEVWGKPKTGLSWETNEDGTRFMRLTSTKPGETVMLFRTVDIPDGVKALEFTWKQRITGLKPGKEPWFDARFMMDFKDGTGKKLKGAPAPNSRSDTKGAWMPRTAKFLVPEGALSLDIMPALFQVKAGTLDLDDLVLKPTEPEPLLAAAAKAAEEARLAQVDPEEPKKDKWPQELHVQGNQVLTKDGKPIWLQGLNVVSLEFLVKGDHVLKSTLVAIDDWKANIIRLPVKEDYWFGETSGQKDGGKEYRELVDQVITLTANRGAYVMLDLHRFRAPAAQHAVFWKDAAVRYKDHPAVIFDLFNEPHGTTWEVWRDGGFVAEKKKPADEDSFLSPEEKAKSAQGFQAIGMQALVNAVRDTGAKNIVVVGGLDWSYDLSGIAKGFTIDERGGNGLIYATHIYPWKRDWQEKVLVIADKYPILVGEVGADIKKMDFLPDSAHEDPYTWVPDMLGLIQKHRLHWTAFSFHPSASPVMITGWDYTPTPFWGAFVKRALAGEQFELKKMR</sequence>
<feature type="domain" description="Glycoside hydrolase family 5" evidence="5">
    <location>
        <begin position="419"/>
        <end position="700"/>
    </location>
</feature>
<dbReference type="InterPro" id="IPR001547">
    <property type="entry name" value="Glyco_hydro_5"/>
</dbReference>
<feature type="region of interest" description="Disordered" evidence="3">
    <location>
        <begin position="224"/>
        <end position="245"/>
    </location>
</feature>
<evidence type="ECO:0000256" key="3">
    <source>
        <dbReference type="SAM" id="MobiDB-lite"/>
    </source>
</evidence>
<evidence type="ECO:0000259" key="5">
    <source>
        <dbReference type="Pfam" id="PF00150"/>
    </source>
</evidence>
<keyword evidence="1" id="KW-0378">Hydrolase</keyword>
<feature type="chain" id="PRO_5016760396" evidence="4">
    <location>
        <begin position="24"/>
        <end position="738"/>
    </location>
</feature>
<keyword evidence="7" id="KW-1185">Reference proteome</keyword>
<name>A0A366HP51_9BACT</name>
<dbReference type="Gene3D" id="2.60.120.260">
    <property type="entry name" value="Galactose-binding domain-like"/>
    <property type="match status" value="2"/>
</dbReference>
<dbReference type="RefSeq" id="WP_113958767.1">
    <property type="nucleotide sequence ID" value="NZ_QNRR01000004.1"/>
</dbReference>
<evidence type="ECO:0000313" key="7">
    <source>
        <dbReference type="Proteomes" id="UP000253426"/>
    </source>
</evidence>
<dbReference type="GO" id="GO:0009251">
    <property type="term" value="P:glucan catabolic process"/>
    <property type="evidence" value="ECO:0007669"/>
    <property type="project" value="TreeGrafter"/>
</dbReference>
<keyword evidence="2" id="KW-0326">Glycosidase</keyword>
<comment type="caution">
    <text evidence="6">The sequence shown here is derived from an EMBL/GenBank/DDBJ whole genome shotgun (WGS) entry which is preliminary data.</text>
</comment>
<proteinExistence type="predicted"/>
<dbReference type="PANTHER" id="PTHR34142:SF1">
    <property type="entry name" value="GLYCOSIDE HYDROLASE FAMILY 5 DOMAIN-CONTAINING PROTEIN"/>
    <property type="match status" value="1"/>
</dbReference>
<feature type="signal peptide" evidence="4">
    <location>
        <begin position="1"/>
        <end position="23"/>
    </location>
</feature>
<gene>
    <name evidence="6" type="ORF">DES53_104174</name>
</gene>
<dbReference type="Gene3D" id="3.20.20.80">
    <property type="entry name" value="Glycosidases"/>
    <property type="match status" value="1"/>
</dbReference>
<organism evidence="6 7">
    <name type="scientific">Roseimicrobium gellanilyticum</name>
    <dbReference type="NCBI Taxonomy" id="748857"/>
    <lineage>
        <taxon>Bacteria</taxon>
        <taxon>Pseudomonadati</taxon>
        <taxon>Verrucomicrobiota</taxon>
        <taxon>Verrucomicrobiia</taxon>
        <taxon>Verrucomicrobiales</taxon>
        <taxon>Verrucomicrobiaceae</taxon>
        <taxon>Roseimicrobium</taxon>
    </lineage>
</organism>
<keyword evidence="4" id="KW-0732">Signal</keyword>
<dbReference type="InterPro" id="IPR018087">
    <property type="entry name" value="Glyco_hydro_5_CS"/>
</dbReference>
<dbReference type="AlphaFoldDB" id="A0A366HP51"/>
<dbReference type="InterPro" id="IPR017853">
    <property type="entry name" value="GH"/>
</dbReference>
<evidence type="ECO:0000256" key="4">
    <source>
        <dbReference type="SAM" id="SignalP"/>
    </source>
</evidence>
<dbReference type="SUPFAM" id="SSF51445">
    <property type="entry name" value="(Trans)glycosidases"/>
    <property type="match status" value="1"/>
</dbReference>
<dbReference type="PROSITE" id="PS00659">
    <property type="entry name" value="GLYCOSYL_HYDROL_F5"/>
    <property type="match status" value="1"/>
</dbReference>
<reference evidence="6 7" key="1">
    <citation type="submission" date="2018-06" db="EMBL/GenBank/DDBJ databases">
        <title>Genomic Encyclopedia of Type Strains, Phase IV (KMG-IV): sequencing the most valuable type-strain genomes for metagenomic binning, comparative biology and taxonomic classification.</title>
        <authorList>
            <person name="Goeker M."/>
        </authorList>
    </citation>
    <scope>NUCLEOTIDE SEQUENCE [LARGE SCALE GENOMIC DNA]</scope>
    <source>
        <strain evidence="6 7">DSM 25532</strain>
    </source>
</reference>
<dbReference type="PANTHER" id="PTHR34142">
    <property type="entry name" value="ENDO-BETA-1,4-GLUCANASE A"/>
    <property type="match status" value="1"/>
</dbReference>
<dbReference type="Pfam" id="PF00150">
    <property type="entry name" value="Cellulase"/>
    <property type="match status" value="1"/>
</dbReference>
<dbReference type="Proteomes" id="UP000253426">
    <property type="component" value="Unassembled WGS sequence"/>
</dbReference>
<dbReference type="EMBL" id="QNRR01000004">
    <property type="protein sequence ID" value="RBP44355.1"/>
    <property type="molecule type" value="Genomic_DNA"/>
</dbReference>
<evidence type="ECO:0000256" key="1">
    <source>
        <dbReference type="ARBA" id="ARBA00022801"/>
    </source>
</evidence>
<evidence type="ECO:0000256" key="2">
    <source>
        <dbReference type="ARBA" id="ARBA00023295"/>
    </source>
</evidence>